<gene>
    <name evidence="11" type="ORF">GCM10025772_24100</name>
</gene>
<dbReference type="EC" id="3.1.3.18" evidence="5 10"/>
<dbReference type="NCBIfam" id="TIGR01449">
    <property type="entry name" value="PGP_bact"/>
    <property type="match status" value="1"/>
</dbReference>
<dbReference type="Proteomes" id="UP001501600">
    <property type="component" value="Unassembled WGS sequence"/>
</dbReference>
<evidence type="ECO:0000256" key="3">
    <source>
        <dbReference type="ARBA" id="ARBA00004818"/>
    </source>
</evidence>
<dbReference type="Pfam" id="PF00702">
    <property type="entry name" value="Hydrolase"/>
    <property type="match status" value="1"/>
</dbReference>
<dbReference type="Gene3D" id="1.10.150.240">
    <property type="entry name" value="Putative phosphatase, domain 2"/>
    <property type="match status" value="1"/>
</dbReference>
<dbReference type="NCBIfam" id="NF009695">
    <property type="entry name" value="PRK13222.1-2"/>
    <property type="match status" value="1"/>
</dbReference>
<comment type="pathway">
    <text evidence="3 10">Organic acid metabolism; glycolate biosynthesis; glycolate from 2-phosphoglycolate: step 1/1.</text>
</comment>
<dbReference type="PANTHER" id="PTHR43434">
    <property type="entry name" value="PHOSPHOGLYCOLATE PHOSPHATASE"/>
    <property type="match status" value="1"/>
</dbReference>
<dbReference type="Gene3D" id="3.40.50.1000">
    <property type="entry name" value="HAD superfamily/HAD-like"/>
    <property type="match status" value="1"/>
</dbReference>
<keyword evidence="9 10" id="KW-0119">Carbohydrate metabolism</keyword>
<dbReference type="HAMAP" id="MF_00495">
    <property type="entry name" value="GPH_hydrolase_bact"/>
    <property type="match status" value="1"/>
</dbReference>
<dbReference type="SFLD" id="SFLDS00003">
    <property type="entry name" value="Haloacid_Dehalogenase"/>
    <property type="match status" value="1"/>
</dbReference>
<evidence type="ECO:0000256" key="1">
    <source>
        <dbReference type="ARBA" id="ARBA00000830"/>
    </source>
</evidence>
<dbReference type="InterPro" id="IPR036412">
    <property type="entry name" value="HAD-like_sf"/>
</dbReference>
<evidence type="ECO:0000313" key="11">
    <source>
        <dbReference type="EMBL" id="GAA5193360.1"/>
    </source>
</evidence>
<evidence type="ECO:0000256" key="6">
    <source>
        <dbReference type="ARBA" id="ARBA00022723"/>
    </source>
</evidence>
<proteinExistence type="inferred from homology"/>
<feature type="binding site" evidence="10">
    <location>
        <position position="12"/>
    </location>
    <ligand>
        <name>Mg(2+)</name>
        <dbReference type="ChEBI" id="CHEBI:18420"/>
    </ligand>
</feature>
<evidence type="ECO:0000256" key="8">
    <source>
        <dbReference type="ARBA" id="ARBA00022842"/>
    </source>
</evidence>
<evidence type="ECO:0000256" key="10">
    <source>
        <dbReference type="HAMAP-Rule" id="MF_00495"/>
    </source>
</evidence>
<keyword evidence="12" id="KW-1185">Reference proteome</keyword>
<dbReference type="SFLD" id="SFLDG01129">
    <property type="entry name" value="C1.5:_HAD__Beta-PGM__Phosphata"/>
    <property type="match status" value="1"/>
</dbReference>
<keyword evidence="6 10" id="KW-0479">Metal-binding</keyword>
<evidence type="ECO:0000256" key="7">
    <source>
        <dbReference type="ARBA" id="ARBA00022801"/>
    </source>
</evidence>
<dbReference type="SFLD" id="SFLDG01135">
    <property type="entry name" value="C1.5.6:_HAD__Beta-PGM__Phospha"/>
    <property type="match status" value="1"/>
</dbReference>
<sequence>MALSEVRAIAFDLDGTLIDSGPSLAAAAGQALTDLGRPACDPQKALGWIGNGAEMLMRRALADDIRPDPTLDESLLEQALDRFHHHYAGHKAGPELLYPGVAETLSQLKRRGYSMALVTNKPARYLPSLLKQCGLADYFEHCFGGDSLSRRKPDPLPLNTLLSSWSLSPEQMLMVGDSRNDIEAGKAAGCPTVGMSYGYNYGLDIRSLDPDHALDNFDHLLALLPALTETEIQ</sequence>
<feature type="active site" description="Nucleophile" evidence="10">
    <location>
        <position position="12"/>
    </location>
</feature>
<evidence type="ECO:0000256" key="2">
    <source>
        <dbReference type="ARBA" id="ARBA00001946"/>
    </source>
</evidence>
<dbReference type="InterPro" id="IPR037512">
    <property type="entry name" value="PGPase_prok"/>
</dbReference>
<dbReference type="InterPro" id="IPR023198">
    <property type="entry name" value="PGP-like_dom2"/>
</dbReference>
<keyword evidence="7 10" id="KW-0378">Hydrolase</keyword>
<protein>
    <recommendedName>
        <fullName evidence="5 10">Phosphoglycolate phosphatase</fullName>
        <shortName evidence="10">PGP</shortName>
        <shortName evidence="10">PGPase</shortName>
        <ecNumber evidence="5 10">3.1.3.18</ecNumber>
    </recommendedName>
</protein>
<evidence type="ECO:0000256" key="4">
    <source>
        <dbReference type="ARBA" id="ARBA00006171"/>
    </source>
</evidence>
<comment type="similarity">
    <text evidence="4 10">Belongs to the HAD-like hydrolase superfamily. CbbY/CbbZ/Gph/YieH family.</text>
</comment>
<evidence type="ECO:0000256" key="5">
    <source>
        <dbReference type="ARBA" id="ARBA00013078"/>
    </source>
</evidence>
<feature type="binding site" evidence="10">
    <location>
        <position position="14"/>
    </location>
    <ligand>
        <name>Mg(2+)</name>
        <dbReference type="ChEBI" id="CHEBI:18420"/>
    </ligand>
</feature>
<comment type="function">
    <text evidence="10">Specifically catalyzes the dephosphorylation of 2-phosphoglycolate. Is involved in the dissimilation of the intracellular 2-phosphoglycolate formed during the DNA repair of 3'-phosphoglycolate ends, a major class of DNA lesions induced by oxidative stress.</text>
</comment>
<comment type="cofactor">
    <cofactor evidence="2 10">
        <name>Mg(2+)</name>
        <dbReference type="ChEBI" id="CHEBI:18420"/>
    </cofactor>
</comment>
<feature type="binding site" evidence="10">
    <location>
        <position position="177"/>
    </location>
    <ligand>
        <name>Mg(2+)</name>
        <dbReference type="ChEBI" id="CHEBI:18420"/>
    </ligand>
</feature>
<dbReference type="EMBL" id="BAABLF010000024">
    <property type="protein sequence ID" value="GAA5193360.1"/>
    <property type="molecule type" value="Genomic_DNA"/>
</dbReference>
<dbReference type="PANTHER" id="PTHR43434:SF1">
    <property type="entry name" value="PHOSPHOGLYCOLATE PHOSPHATASE"/>
    <property type="match status" value="1"/>
</dbReference>
<dbReference type="CDD" id="cd16417">
    <property type="entry name" value="HAD_PGPase"/>
    <property type="match status" value="1"/>
</dbReference>
<organism evidence="11 12">
    <name type="scientific">Ferrimonas gelatinilytica</name>
    <dbReference type="NCBI Taxonomy" id="1255257"/>
    <lineage>
        <taxon>Bacteria</taxon>
        <taxon>Pseudomonadati</taxon>
        <taxon>Pseudomonadota</taxon>
        <taxon>Gammaproteobacteria</taxon>
        <taxon>Alteromonadales</taxon>
        <taxon>Ferrimonadaceae</taxon>
        <taxon>Ferrimonas</taxon>
    </lineage>
</organism>
<evidence type="ECO:0000313" key="12">
    <source>
        <dbReference type="Proteomes" id="UP001501600"/>
    </source>
</evidence>
<dbReference type="InterPro" id="IPR050155">
    <property type="entry name" value="HAD-like_hydrolase_sf"/>
</dbReference>
<dbReference type="PRINTS" id="PR00413">
    <property type="entry name" value="HADHALOGNASE"/>
</dbReference>
<dbReference type="NCBIfam" id="TIGR01509">
    <property type="entry name" value="HAD-SF-IA-v3"/>
    <property type="match status" value="1"/>
</dbReference>
<dbReference type="RefSeq" id="WP_345317348.1">
    <property type="nucleotide sequence ID" value="NZ_BAABLF010000024.1"/>
</dbReference>
<name>A0ABP9SC92_9GAMM</name>
<reference evidence="12" key="1">
    <citation type="journal article" date="2019" name="Int. J. Syst. Evol. Microbiol.">
        <title>The Global Catalogue of Microorganisms (GCM) 10K type strain sequencing project: providing services to taxonomists for standard genome sequencing and annotation.</title>
        <authorList>
            <consortium name="The Broad Institute Genomics Platform"/>
            <consortium name="The Broad Institute Genome Sequencing Center for Infectious Disease"/>
            <person name="Wu L."/>
            <person name="Ma J."/>
        </authorList>
    </citation>
    <scope>NUCLEOTIDE SEQUENCE [LARGE SCALE GENOMIC DNA]</scope>
    <source>
        <strain evidence="12">JCM 18720</strain>
    </source>
</reference>
<evidence type="ECO:0000256" key="9">
    <source>
        <dbReference type="ARBA" id="ARBA00023277"/>
    </source>
</evidence>
<dbReference type="NCBIfam" id="TIGR01549">
    <property type="entry name" value="HAD-SF-IA-v1"/>
    <property type="match status" value="1"/>
</dbReference>
<dbReference type="InterPro" id="IPR023214">
    <property type="entry name" value="HAD_sf"/>
</dbReference>
<dbReference type="SUPFAM" id="SSF56784">
    <property type="entry name" value="HAD-like"/>
    <property type="match status" value="1"/>
</dbReference>
<accession>A0ABP9SC92</accession>
<comment type="catalytic activity">
    <reaction evidence="1 10">
        <text>2-phosphoglycolate + H2O = glycolate + phosphate</text>
        <dbReference type="Rhea" id="RHEA:14369"/>
        <dbReference type="ChEBI" id="CHEBI:15377"/>
        <dbReference type="ChEBI" id="CHEBI:29805"/>
        <dbReference type="ChEBI" id="CHEBI:43474"/>
        <dbReference type="ChEBI" id="CHEBI:58033"/>
        <dbReference type="EC" id="3.1.3.18"/>
    </reaction>
</comment>
<dbReference type="InterPro" id="IPR006439">
    <property type="entry name" value="HAD-SF_hydro_IA"/>
</dbReference>
<keyword evidence="8 10" id="KW-0460">Magnesium</keyword>
<comment type="caution">
    <text evidence="11">The sequence shown here is derived from an EMBL/GenBank/DDBJ whole genome shotgun (WGS) entry which is preliminary data.</text>
</comment>